<keyword evidence="6" id="KW-0969">Cilium</keyword>
<sequence>MIRSLYTAVSGLISLENRQNNITNNMSNANTTGFKGDNLSIKSFDEVMIQNRDKVVNGNNVVQKLGSISLGAEIDSVDTAFTQGLIKNTDKQTDFAIEGRGFFAIQRQTNNGNEVIYTRDGNFKVGNDGYLINTNSDRVLGMNKNTGALEPIFVGGDKFILDQNNNLYIGNRATHTLATADFNDYGSLEKIGDNYFKGENPIYNAQVWVTQGALEGSNVNISNEMVNMITTMRNFETNQKIVQTIDETLGKAANEIGAVK</sequence>
<protein>
    <submittedName>
        <fullName evidence="6">Flagellar basal body rod protein FlgG</fullName>
    </submittedName>
</protein>
<keyword evidence="7" id="KW-1185">Reference proteome</keyword>
<feature type="domain" description="Flagellar basal-body/hook protein C-terminal" evidence="4">
    <location>
        <begin position="211"/>
        <end position="254"/>
    </location>
</feature>
<dbReference type="AlphaFoldDB" id="A0A9X3XMY1"/>
<dbReference type="Pfam" id="PF22692">
    <property type="entry name" value="LlgE_F_G_D1"/>
    <property type="match status" value="1"/>
</dbReference>
<feature type="domain" description="Flagellar basal body rod protein N-terminal" evidence="3">
    <location>
        <begin position="5"/>
        <end position="35"/>
    </location>
</feature>
<name>A0A9X3XMY1_9CLOT</name>
<dbReference type="SUPFAM" id="SSF117143">
    <property type="entry name" value="Flagellar hook protein flgE"/>
    <property type="match status" value="1"/>
</dbReference>
<organism evidence="6 7">
    <name type="scientific">Clostridium tertium</name>
    <dbReference type="NCBI Taxonomy" id="1559"/>
    <lineage>
        <taxon>Bacteria</taxon>
        <taxon>Bacillati</taxon>
        <taxon>Bacillota</taxon>
        <taxon>Clostridia</taxon>
        <taxon>Eubacteriales</taxon>
        <taxon>Clostridiaceae</taxon>
        <taxon>Clostridium</taxon>
    </lineage>
</organism>
<evidence type="ECO:0000313" key="7">
    <source>
        <dbReference type="Proteomes" id="UP001141183"/>
    </source>
</evidence>
<dbReference type="InterPro" id="IPR053967">
    <property type="entry name" value="LlgE_F_G-like_D1"/>
</dbReference>
<gene>
    <name evidence="6" type="primary">flgG</name>
    <name evidence="6" type="ORF">NE398_12555</name>
</gene>
<comment type="caution">
    <text evidence="6">The sequence shown here is derived from an EMBL/GenBank/DDBJ whole genome shotgun (WGS) entry which is preliminary data.</text>
</comment>
<dbReference type="NCBIfam" id="TIGR03506">
    <property type="entry name" value="FlgEFG_subfam"/>
    <property type="match status" value="1"/>
</dbReference>
<evidence type="ECO:0000259" key="4">
    <source>
        <dbReference type="Pfam" id="PF06429"/>
    </source>
</evidence>
<accession>A0A9X3XMY1</accession>
<dbReference type="Pfam" id="PF00460">
    <property type="entry name" value="Flg_bb_rod"/>
    <property type="match status" value="1"/>
</dbReference>
<dbReference type="RefSeq" id="WP_035285105.1">
    <property type="nucleotide sequence ID" value="NZ_CABKOG010000003.1"/>
</dbReference>
<dbReference type="InterPro" id="IPR020013">
    <property type="entry name" value="Flagellar_FlgE/F/G"/>
</dbReference>
<dbReference type="InterPro" id="IPR010930">
    <property type="entry name" value="Flg_bb/hook_C_dom"/>
</dbReference>
<comment type="similarity">
    <text evidence="1 2">Belongs to the flagella basal body rod proteins family.</text>
</comment>
<dbReference type="EMBL" id="JAMRYU010000012">
    <property type="protein sequence ID" value="MDC4240989.1"/>
    <property type="molecule type" value="Genomic_DNA"/>
</dbReference>
<proteinExistence type="inferred from homology"/>
<dbReference type="Pfam" id="PF06429">
    <property type="entry name" value="Flg_bbr_C"/>
    <property type="match status" value="1"/>
</dbReference>
<evidence type="ECO:0000313" key="6">
    <source>
        <dbReference type="EMBL" id="MDC4240989.1"/>
    </source>
</evidence>
<dbReference type="GO" id="GO:0071978">
    <property type="term" value="P:bacterial-type flagellum-dependent swarming motility"/>
    <property type="evidence" value="ECO:0007669"/>
    <property type="project" value="TreeGrafter"/>
</dbReference>
<evidence type="ECO:0000259" key="5">
    <source>
        <dbReference type="Pfam" id="PF22692"/>
    </source>
</evidence>
<reference evidence="6" key="1">
    <citation type="submission" date="2022-05" db="EMBL/GenBank/DDBJ databases">
        <title>Draft genome sequence of Clostridium tertium strain CP3 isolated from Peru.</title>
        <authorList>
            <person name="Hurtado R."/>
            <person name="Lima L."/>
            <person name="Sousa T."/>
            <person name="Jaiswal A.K."/>
            <person name="Tiwari S."/>
            <person name="Maturrano L."/>
            <person name="Brenig B."/>
            <person name="Azevedo V."/>
        </authorList>
    </citation>
    <scope>NUCLEOTIDE SEQUENCE</scope>
    <source>
        <strain evidence="6">CP3</strain>
    </source>
</reference>
<dbReference type="InterPro" id="IPR001444">
    <property type="entry name" value="Flag_bb_rod_N"/>
</dbReference>
<dbReference type="GO" id="GO:0009425">
    <property type="term" value="C:bacterial-type flagellum basal body"/>
    <property type="evidence" value="ECO:0007669"/>
    <property type="project" value="UniProtKB-SubCell"/>
</dbReference>
<evidence type="ECO:0000256" key="2">
    <source>
        <dbReference type="RuleBase" id="RU362116"/>
    </source>
</evidence>
<dbReference type="PANTHER" id="PTHR30435">
    <property type="entry name" value="FLAGELLAR PROTEIN"/>
    <property type="match status" value="1"/>
</dbReference>
<keyword evidence="6" id="KW-0966">Cell projection</keyword>
<dbReference type="InterPro" id="IPR037925">
    <property type="entry name" value="FlgE/F/G-like"/>
</dbReference>
<dbReference type="Proteomes" id="UP001141183">
    <property type="component" value="Unassembled WGS sequence"/>
</dbReference>
<comment type="subcellular location">
    <subcellularLocation>
        <location evidence="2">Bacterial flagellum basal body</location>
    </subcellularLocation>
</comment>
<evidence type="ECO:0000259" key="3">
    <source>
        <dbReference type="Pfam" id="PF00460"/>
    </source>
</evidence>
<keyword evidence="2" id="KW-0975">Bacterial flagellum</keyword>
<evidence type="ECO:0000256" key="1">
    <source>
        <dbReference type="ARBA" id="ARBA00009677"/>
    </source>
</evidence>
<dbReference type="PANTHER" id="PTHR30435:SF19">
    <property type="entry name" value="FLAGELLAR BASAL-BODY ROD PROTEIN FLGG"/>
    <property type="match status" value="1"/>
</dbReference>
<keyword evidence="6" id="KW-0282">Flagellum</keyword>
<feature type="domain" description="Flagellar hook protein FlgE/F/G-like D1" evidence="5">
    <location>
        <begin position="96"/>
        <end position="141"/>
    </location>
</feature>